<organism evidence="2 3">
    <name type="scientific">Paraherbaspirillum soli</name>
    <dbReference type="NCBI Taxonomy" id="631222"/>
    <lineage>
        <taxon>Bacteria</taxon>
        <taxon>Pseudomonadati</taxon>
        <taxon>Pseudomonadota</taxon>
        <taxon>Betaproteobacteria</taxon>
        <taxon>Burkholderiales</taxon>
        <taxon>Oxalobacteraceae</taxon>
        <taxon>Paraherbaspirillum</taxon>
    </lineage>
</organism>
<dbReference type="Pfam" id="PF13302">
    <property type="entry name" value="Acetyltransf_3"/>
    <property type="match status" value="1"/>
</dbReference>
<protein>
    <submittedName>
        <fullName evidence="2">GNAT family N-acetyltransferase</fullName>
        <ecNumber evidence="2">2.3.-.-</ecNumber>
    </submittedName>
</protein>
<dbReference type="PROSITE" id="PS51186">
    <property type="entry name" value="GNAT"/>
    <property type="match status" value="1"/>
</dbReference>
<dbReference type="RefSeq" id="WP_378995170.1">
    <property type="nucleotide sequence ID" value="NZ_JBHSMT010000008.1"/>
</dbReference>
<proteinExistence type="predicted"/>
<keyword evidence="2" id="KW-0012">Acyltransferase</keyword>
<accession>A0ABW0M7T0</accession>
<keyword evidence="2" id="KW-0808">Transferase</keyword>
<evidence type="ECO:0000259" key="1">
    <source>
        <dbReference type="PROSITE" id="PS51186"/>
    </source>
</evidence>
<comment type="caution">
    <text evidence="2">The sequence shown here is derived from an EMBL/GenBank/DDBJ whole genome shotgun (WGS) entry which is preliminary data.</text>
</comment>
<dbReference type="Proteomes" id="UP001596045">
    <property type="component" value="Unassembled WGS sequence"/>
</dbReference>
<dbReference type="PANTHER" id="PTHR43441">
    <property type="entry name" value="RIBOSOMAL-PROTEIN-SERINE ACETYLTRANSFERASE"/>
    <property type="match status" value="1"/>
</dbReference>
<dbReference type="SUPFAM" id="SSF55729">
    <property type="entry name" value="Acyl-CoA N-acyltransferases (Nat)"/>
    <property type="match status" value="1"/>
</dbReference>
<dbReference type="Gene3D" id="3.40.630.30">
    <property type="match status" value="1"/>
</dbReference>
<dbReference type="PANTHER" id="PTHR43441:SF2">
    <property type="entry name" value="FAMILY ACETYLTRANSFERASE, PUTATIVE (AFU_ORTHOLOGUE AFUA_7G00850)-RELATED"/>
    <property type="match status" value="1"/>
</dbReference>
<dbReference type="EC" id="2.3.-.-" evidence="2"/>
<reference evidence="3" key="1">
    <citation type="journal article" date="2019" name="Int. J. Syst. Evol. Microbiol.">
        <title>The Global Catalogue of Microorganisms (GCM) 10K type strain sequencing project: providing services to taxonomists for standard genome sequencing and annotation.</title>
        <authorList>
            <consortium name="The Broad Institute Genomics Platform"/>
            <consortium name="The Broad Institute Genome Sequencing Center for Infectious Disease"/>
            <person name="Wu L."/>
            <person name="Ma J."/>
        </authorList>
    </citation>
    <scope>NUCLEOTIDE SEQUENCE [LARGE SCALE GENOMIC DNA]</scope>
    <source>
        <strain evidence="3">JCM 17066</strain>
    </source>
</reference>
<name>A0ABW0M7T0_9BURK</name>
<dbReference type="InterPro" id="IPR000182">
    <property type="entry name" value="GNAT_dom"/>
</dbReference>
<dbReference type="InterPro" id="IPR016181">
    <property type="entry name" value="Acyl_CoA_acyltransferase"/>
</dbReference>
<gene>
    <name evidence="2" type="ORF">ACFPM8_03925</name>
</gene>
<dbReference type="InterPro" id="IPR051908">
    <property type="entry name" value="Ribosomal_N-acetyltransferase"/>
</dbReference>
<sequence>MPQPSFPLENARPLPDWQPARLPQRTVLQGANVRLLPIDPQRDAEALYLAACGPGADAHQWDYLSSGPFQGREDFTAWLTSCAASSDPHFFTIVDQQTGLAAGTIAYLAITPEHGSIEIGHVWFSASLQRTRAATETIYLLARHAFEDLGYRRLEWKTNTLNLRSQQAARRFGFTAEGVFRQHRVFRGQNRDTAWFSMLDGEWPAERAVFESWLRPDNFDAAGHQLKSLTEIRADRLTAAA</sequence>
<evidence type="ECO:0000313" key="2">
    <source>
        <dbReference type="EMBL" id="MFC5473097.1"/>
    </source>
</evidence>
<keyword evidence="3" id="KW-1185">Reference proteome</keyword>
<dbReference type="GO" id="GO:0016746">
    <property type="term" value="F:acyltransferase activity"/>
    <property type="evidence" value="ECO:0007669"/>
    <property type="project" value="UniProtKB-KW"/>
</dbReference>
<evidence type="ECO:0000313" key="3">
    <source>
        <dbReference type="Proteomes" id="UP001596045"/>
    </source>
</evidence>
<dbReference type="EMBL" id="JBHSMT010000008">
    <property type="protein sequence ID" value="MFC5473097.1"/>
    <property type="molecule type" value="Genomic_DNA"/>
</dbReference>
<feature type="domain" description="N-acetyltransferase" evidence="1">
    <location>
        <begin position="33"/>
        <end position="192"/>
    </location>
</feature>